<gene>
    <name evidence="2" type="ORF">HGP28_01430</name>
</gene>
<accession>A0A7X8TMZ8</accession>
<dbReference type="EMBL" id="JABAIK010000001">
    <property type="protein sequence ID" value="NLS11550.1"/>
    <property type="molecule type" value="Genomic_DNA"/>
</dbReference>
<evidence type="ECO:0000313" key="2">
    <source>
        <dbReference type="EMBL" id="NLS11550.1"/>
    </source>
</evidence>
<sequence length="1118" mass="126913">MIFNDNFTTDSFRTIVDSFSIKLKESCDSAFPASYKRKFKGADDGSDDCIATLIKISQMQLDEIKDFLVEMETLLKMEVRGDTKEKYLPVLDKLVPSSNKIRPNDIFNRMHNMRLFVSYLALQKLVALNPMVGSHPKSANAAIRISTTAMSQFIPPLASDFWLGATTKRFETNVSCIQVPSFKKWYAKYIQLENLSTDKLNQSFKRLADIIVAHGITDANEITVDVLLSYHDDLMKHHNNSPAGYNISPAIDFLVRAELMNENDIYNEFIDKRVAIQRVTKPVSNIAVYGEKSSKLWSLVGKNVQGIKEITVPTRDRKTLIDYGYWSGKGGSDAAFYPEQLNDDNFWIAAQHDYIRATSNEAATVKQKKMRLSILNKYLFSYLPAYFNTDFFGKFTYPERPEDLLHSIYVQRSNVFEIENRDKFTEGFQYPVTLQQFVYDMTSAVHRDDTKSNNSGRDALLIISNFFDYLTTLDSGLVQNFRNPLVGKAKEKKGNRYVKNTKYVFGLEYWLGLRSFCKEVTNQILEESQRAIETGVNCRNYVVVDRNVNIDGSVPMKIGRVNLSQMPQIKLVKNDAVRKKLGTKDENVYIHNHIAWSLMNLGLHSGLRRSNAIWLDDRECFNLYSPNGGAYQQLIVTNDKAKNESYPVTVSKETMEILLKVYKIKKRAMESNPSICGEIPYGGYEDSKWGNVSPLFRIKKFHNDAACPHFFSEIINEYEAFLTRNGVSFEPTTLFTPALNYSVNEFLYLTSLGEFDTKLCDISVSYHDCHKAVAFTPVIRKTRVTPHSLRTMTVSVFAPILGSNVVGKYLTGQSEATVDFYTKSLPDSASKELINQIVMIIDDAKANDQNAILSVRDLEINQQAFEKELNDSPSKTIAKYNAQSVNFDMGETVIQLNGLTELGRANINNIAYFRTHICPTGGECPKEIINSIGEKNCHACPLTVCTNNNLPAITSTIRLLCDDIKTINTKLDNFEMLETERKELENEKMECVIKASYWEVRKNVIEDANANVNGIYYVSDEGLQLLNSMKAHGASEQEMLMLRLKETEGIPHLHSDKLKMQASRLRRKIEVRAKDRVGQSADDLSDIEYLVAVAKTKADLRGLTNNEILALMSTGNQR</sequence>
<evidence type="ECO:0000256" key="1">
    <source>
        <dbReference type="SAM" id="Coils"/>
    </source>
</evidence>
<dbReference type="RefSeq" id="WP_168834645.1">
    <property type="nucleotide sequence ID" value="NZ_JABAIK010000001.1"/>
</dbReference>
<organism evidence="2 3">
    <name type="scientific">Vibrio agarilyticus</name>
    <dbReference type="NCBI Taxonomy" id="2726741"/>
    <lineage>
        <taxon>Bacteria</taxon>
        <taxon>Pseudomonadati</taxon>
        <taxon>Pseudomonadota</taxon>
        <taxon>Gammaproteobacteria</taxon>
        <taxon>Vibrionales</taxon>
        <taxon>Vibrionaceae</taxon>
        <taxon>Vibrio</taxon>
    </lineage>
</organism>
<dbReference type="AlphaFoldDB" id="A0A7X8TMZ8"/>
<comment type="caution">
    <text evidence="2">The sequence shown here is derived from an EMBL/GenBank/DDBJ whole genome shotgun (WGS) entry which is preliminary data.</text>
</comment>
<dbReference type="Proteomes" id="UP000535589">
    <property type="component" value="Unassembled WGS sequence"/>
</dbReference>
<keyword evidence="3" id="KW-1185">Reference proteome</keyword>
<keyword evidence="1" id="KW-0175">Coiled coil</keyword>
<protein>
    <submittedName>
        <fullName evidence="2">Uncharacterized protein</fullName>
    </submittedName>
</protein>
<proteinExistence type="predicted"/>
<name>A0A7X8TMZ8_9VIBR</name>
<feature type="coiled-coil region" evidence="1">
    <location>
        <begin position="967"/>
        <end position="994"/>
    </location>
</feature>
<evidence type="ECO:0000313" key="3">
    <source>
        <dbReference type="Proteomes" id="UP000535589"/>
    </source>
</evidence>
<reference evidence="2 3" key="1">
    <citation type="submission" date="2020-04" db="EMBL/GenBank/DDBJ databases">
        <title>Vibrio sp. SM6, a novel species isolated from seawater.</title>
        <authorList>
            <person name="Wang X."/>
        </authorList>
    </citation>
    <scope>NUCLEOTIDE SEQUENCE [LARGE SCALE GENOMIC DNA]</scope>
    <source>
        <strain evidence="2 3">SM6</strain>
    </source>
</reference>